<keyword evidence="5" id="KW-0378">Hydrolase</keyword>
<dbReference type="GO" id="GO:0005737">
    <property type="term" value="C:cytoplasm"/>
    <property type="evidence" value="ECO:0007669"/>
    <property type="project" value="TreeGrafter"/>
</dbReference>
<dbReference type="GO" id="GO:0004519">
    <property type="term" value="F:endonuclease activity"/>
    <property type="evidence" value="ECO:0007669"/>
    <property type="project" value="UniProtKB-KW"/>
</dbReference>
<evidence type="ECO:0000256" key="6">
    <source>
        <dbReference type="ARBA" id="ARBA00022842"/>
    </source>
</evidence>
<dbReference type="InterPro" id="IPR019307">
    <property type="entry name" value="RNA-bd_AU-1/RNase_E/G"/>
</dbReference>
<dbReference type="Pfam" id="PF10150">
    <property type="entry name" value="RNase_E_G"/>
    <property type="match status" value="2"/>
</dbReference>
<keyword evidence="2" id="KW-0540">Nuclease</keyword>
<organism evidence="9 10">
    <name type="scientific">Maritimibacter fusiformis</name>
    <dbReference type="NCBI Taxonomy" id="2603819"/>
    <lineage>
        <taxon>Bacteria</taxon>
        <taxon>Pseudomonadati</taxon>
        <taxon>Pseudomonadota</taxon>
        <taxon>Alphaproteobacteria</taxon>
        <taxon>Rhodobacterales</taxon>
        <taxon>Roseobacteraceae</taxon>
        <taxon>Maritimibacter</taxon>
    </lineage>
</organism>
<evidence type="ECO:0000313" key="9">
    <source>
        <dbReference type="EMBL" id="TYB82552.1"/>
    </source>
</evidence>
<dbReference type="AlphaFoldDB" id="A0A5D0RM10"/>
<keyword evidence="4" id="KW-0255">Endonuclease</keyword>
<evidence type="ECO:0000313" key="10">
    <source>
        <dbReference type="Proteomes" id="UP000322080"/>
    </source>
</evidence>
<evidence type="ECO:0000256" key="4">
    <source>
        <dbReference type="ARBA" id="ARBA00022759"/>
    </source>
</evidence>
<dbReference type="PANTHER" id="PTHR30001">
    <property type="entry name" value="RIBONUCLEASE"/>
    <property type="match status" value="1"/>
</dbReference>
<dbReference type="GO" id="GO:0003723">
    <property type="term" value="F:RNA binding"/>
    <property type="evidence" value="ECO:0007669"/>
    <property type="project" value="UniProtKB-KW"/>
</dbReference>
<evidence type="ECO:0000256" key="7">
    <source>
        <dbReference type="ARBA" id="ARBA00022884"/>
    </source>
</evidence>
<dbReference type="GO" id="GO:0016787">
    <property type="term" value="F:hydrolase activity"/>
    <property type="evidence" value="ECO:0007669"/>
    <property type="project" value="UniProtKB-KW"/>
</dbReference>
<accession>A0A5D0RM10</accession>
<dbReference type="InterPro" id="IPR004659">
    <property type="entry name" value="RNase_E/G"/>
</dbReference>
<comment type="caution">
    <text evidence="9">The sequence shown here is derived from an EMBL/GenBank/DDBJ whole genome shotgun (WGS) entry which is preliminary data.</text>
</comment>
<comment type="cofactor">
    <cofactor evidence="1">
        <name>Mg(2+)</name>
        <dbReference type="ChEBI" id="CHEBI:18420"/>
    </cofactor>
</comment>
<evidence type="ECO:0000256" key="3">
    <source>
        <dbReference type="ARBA" id="ARBA00022723"/>
    </source>
</evidence>
<dbReference type="GO" id="GO:0006364">
    <property type="term" value="P:rRNA processing"/>
    <property type="evidence" value="ECO:0007669"/>
    <property type="project" value="TreeGrafter"/>
</dbReference>
<sequence length="342" mass="36289">MKGTVIVLDEIAGRKAAARIVDGQLDDLLIAPKDADRMVPGAICRAVCDRLVKGQGGMFVKLPGGGSGFLRGARGLRPGQAMLVQVTGWAEDGKATPVTDRVLFKSRYAIVTPGAPGINISRKIRDEEVRVGLMEIAHEAMAGVEGAGLILRSVAAGADDYAVADDIAAMRDLATAVLADAAGEPELMVEGPDPHELAWRDWDTPEALAEAPGSFAAHGVDEMITTLQRAELPLSGGSFAFIEPTRALVAVDVNTGADTSPAAGLKANLALARVLPRQLRCRGLGGQVTLDLAPMPKKDRRTFEQSLRAAFRADPVDTVLAGWTPLGHFELQRKRERLPLEL</sequence>
<feature type="domain" description="RNA-binding protein AU-1/Ribonuclease E/G" evidence="8">
    <location>
        <begin position="105"/>
        <end position="202"/>
    </location>
</feature>
<keyword evidence="7" id="KW-0694">RNA-binding</keyword>
<dbReference type="GO" id="GO:0004540">
    <property type="term" value="F:RNA nuclease activity"/>
    <property type="evidence" value="ECO:0007669"/>
    <property type="project" value="InterPro"/>
</dbReference>
<proteinExistence type="predicted"/>
<keyword evidence="6" id="KW-0460">Magnesium</keyword>
<evidence type="ECO:0000256" key="5">
    <source>
        <dbReference type="ARBA" id="ARBA00022801"/>
    </source>
</evidence>
<feature type="domain" description="RNA-binding protein AU-1/Ribonuclease E/G" evidence="8">
    <location>
        <begin position="214"/>
        <end position="335"/>
    </location>
</feature>
<keyword evidence="3" id="KW-0479">Metal-binding</keyword>
<name>A0A5D0RM10_9RHOB</name>
<protein>
    <submittedName>
        <fullName evidence="9">Ribonuclease G</fullName>
    </submittedName>
</protein>
<dbReference type="GO" id="GO:0046872">
    <property type="term" value="F:metal ion binding"/>
    <property type="evidence" value="ECO:0007669"/>
    <property type="project" value="UniProtKB-KW"/>
</dbReference>
<dbReference type="Proteomes" id="UP000322080">
    <property type="component" value="Unassembled WGS sequence"/>
</dbReference>
<dbReference type="EMBL" id="VSIY01000004">
    <property type="protein sequence ID" value="TYB82552.1"/>
    <property type="molecule type" value="Genomic_DNA"/>
</dbReference>
<dbReference type="RefSeq" id="WP_148377315.1">
    <property type="nucleotide sequence ID" value="NZ_VSIY01000004.1"/>
</dbReference>
<keyword evidence="10" id="KW-1185">Reference proteome</keyword>
<evidence type="ECO:0000256" key="1">
    <source>
        <dbReference type="ARBA" id="ARBA00001946"/>
    </source>
</evidence>
<dbReference type="PANTHER" id="PTHR30001:SF1">
    <property type="entry name" value="RIBONUCLEASE E_G-LIKE PROTEIN, CHLOROPLASTIC"/>
    <property type="match status" value="1"/>
</dbReference>
<gene>
    <name evidence="9" type="ORF">FVF75_07505</name>
</gene>
<evidence type="ECO:0000259" key="8">
    <source>
        <dbReference type="Pfam" id="PF10150"/>
    </source>
</evidence>
<evidence type="ECO:0000256" key="2">
    <source>
        <dbReference type="ARBA" id="ARBA00022722"/>
    </source>
</evidence>
<reference evidence="9 10" key="1">
    <citation type="submission" date="2019-08" db="EMBL/GenBank/DDBJ databases">
        <title>Identification of a novel species of the genus Boseongicola.</title>
        <authorList>
            <person name="Zhang X.-Q."/>
        </authorList>
    </citation>
    <scope>NUCLEOTIDE SEQUENCE [LARGE SCALE GENOMIC DNA]</scope>
    <source>
        <strain evidence="9 10">HY14</strain>
    </source>
</reference>